<dbReference type="Gene3D" id="3.40.50.150">
    <property type="entry name" value="Vaccinia Virus protein VP39"/>
    <property type="match status" value="1"/>
</dbReference>
<evidence type="ECO:0000313" key="1">
    <source>
        <dbReference type="EMBL" id="MFD0739215.1"/>
    </source>
</evidence>
<accession>A0ABW2YLD7</accession>
<dbReference type="RefSeq" id="WP_386812222.1">
    <property type="nucleotide sequence ID" value="NZ_JBHTIH010000003.1"/>
</dbReference>
<name>A0ABW2YLD7_9GAMM</name>
<gene>
    <name evidence="1" type="ORF">ACFQZQ_07985</name>
</gene>
<dbReference type="Proteomes" id="UP001597090">
    <property type="component" value="Unassembled WGS sequence"/>
</dbReference>
<dbReference type="EMBL" id="JBHTIH010000003">
    <property type="protein sequence ID" value="MFD0739215.1"/>
    <property type="molecule type" value="Genomic_DNA"/>
</dbReference>
<protein>
    <recommendedName>
        <fullName evidence="3">Class I SAM-dependent methyltransferase</fullName>
    </recommendedName>
</protein>
<comment type="caution">
    <text evidence="1">The sequence shown here is derived from an EMBL/GenBank/DDBJ whole genome shotgun (WGS) entry which is preliminary data.</text>
</comment>
<organism evidence="1 2">
    <name type="scientific">Lysobacter koreensis</name>
    <dbReference type="NCBI Taxonomy" id="266122"/>
    <lineage>
        <taxon>Bacteria</taxon>
        <taxon>Pseudomonadati</taxon>
        <taxon>Pseudomonadota</taxon>
        <taxon>Gammaproteobacteria</taxon>
        <taxon>Lysobacterales</taxon>
        <taxon>Lysobacteraceae</taxon>
        <taxon>Lysobacter</taxon>
    </lineage>
</organism>
<sequence>MSADNVYKHFYRTLRLGAAELSDGGGPFGFDITTALEFDYLIERYQCDAIIETGCNAGDTTDYLARAYPHLAIVTCDVVDKYVDLVQRRVNFMPHTYVEKADSPDLIAKYRDQFRCPLYYLDAHWYEAWPLERELALIENGVVCVDDFNIGNPRFGFDKYGELECGPEMLGRFIDKIPHYYTNNPDAQYELPCLQIGRRGGKAYFPVGQQHDHLKHHRYFKRYETPQVKTAD</sequence>
<dbReference type="SUPFAM" id="SSF53335">
    <property type="entry name" value="S-adenosyl-L-methionine-dependent methyltransferases"/>
    <property type="match status" value="1"/>
</dbReference>
<dbReference type="PROSITE" id="PS00847">
    <property type="entry name" value="MCM_1"/>
    <property type="match status" value="1"/>
</dbReference>
<proteinExistence type="predicted"/>
<evidence type="ECO:0000313" key="2">
    <source>
        <dbReference type="Proteomes" id="UP001597090"/>
    </source>
</evidence>
<keyword evidence="2" id="KW-1185">Reference proteome</keyword>
<dbReference type="InterPro" id="IPR018525">
    <property type="entry name" value="MCM_CS"/>
</dbReference>
<dbReference type="InterPro" id="IPR029063">
    <property type="entry name" value="SAM-dependent_MTases_sf"/>
</dbReference>
<reference evidence="2" key="1">
    <citation type="journal article" date="2019" name="Int. J. Syst. Evol. Microbiol.">
        <title>The Global Catalogue of Microorganisms (GCM) 10K type strain sequencing project: providing services to taxonomists for standard genome sequencing and annotation.</title>
        <authorList>
            <consortium name="The Broad Institute Genomics Platform"/>
            <consortium name="The Broad Institute Genome Sequencing Center for Infectious Disease"/>
            <person name="Wu L."/>
            <person name="Ma J."/>
        </authorList>
    </citation>
    <scope>NUCLEOTIDE SEQUENCE [LARGE SCALE GENOMIC DNA]</scope>
    <source>
        <strain evidence="2">CCUG 55491</strain>
    </source>
</reference>
<evidence type="ECO:0008006" key="3">
    <source>
        <dbReference type="Google" id="ProtNLM"/>
    </source>
</evidence>